<comment type="caution">
    <text evidence="2">The sequence shown here is derived from an EMBL/GenBank/DDBJ whole genome shotgun (WGS) entry which is preliminary data.</text>
</comment>
<organism evidence="2 3">
    <name type="scientific">Taxus chinensis</name>
    <name type="common">Chinese yew</name>
    <name type="synonym">Taxus wallichiana var. chinensis</name>
    <dbReference type="NCBI Taxonomy" id="29808"/>
    <lineage>
        <taxon>Eukaryota</taxon>
        <taxon>Viridiplantae</taxon>
        <taxon>Streptophyta</taxon>
        <taxon>Embryophyta</taxon>
        <taxon>Tracheophyta</taxon>
        <taxon>Spermatophyta</taxon>
        <taxon>Pinopsida</taxon>
        <taxon>Pinidae</taxon>
        <taxon>Conifers II</taxon>
        <taxon>Cupressales</taxon>
        <taxon>Taxaceae</taxon>
        <taxon>Taxus</taxon>
    </lineage>
</organism>
<protein>
    <submittedName>
        <fullName evidence="2">Uncharacterized protein</fullName>
    </submittedName>
</protein>
<gene>
    <name evidence="2" type="ORF">KI387_025475</name>
</gene>
<feature type="non-terminal residue" evidence="2">
    <location>
        <position position="87"/>
    </location>
</feature>
<dbReference type="Proteomes" id="UP000824469">
    <property type="component" value="Unassembled WGS sequence"/>
</dbReference>
<proteinExistence type="predicted"/>
<feature type="compositionally biased region" description="Basic and acidic residues" evidence="1">
    <location>
        <begin position="15"/>
        <end position="36"/>
    </location>
</feature>
<evidence type="ECO:0000313" key="2">
    <source>
        <dbReference type="EMBL" id="KAH9310440.1"/>
    </source>
</evidence>
<accession>A0AA38FV73</accession>
<dbReference type="AlphaFoldDB" id="A0AA38FV73"/>
<reference evidence="2 3" key="1">
    <citation type="journal article" date="2021" name="Nat. Plants">
        <title>The Taxus genome provides insights into paclitaxel biosynthesis.</title>
        <authorList>
            <person name="Xiong X."/>
            <person name="Gou J."/>
            <person name="Liao Q."/>
            <person name="Li Y."/>
            <person name="Zhou Q."/>
            <person name="Bi G."/>
            <person name="Li C."/>
            <person name="Du R."/>
            <person name="Wang X."/>
            <person name="Sun T."/>
            <person name="Guo L."/>
            <person name="Liang H."/>
            <person name="Lu P."/>
            <person name="Wu Y."/>
            <person name="Zhang Z."/>
            <person name="Ro D.K."/>
            <person name="Shang Y."/>
            <person name="Huang S."/>
            <person name="Yan J."/>
        </authorList>
    </citation>
    <scope>NUCLEOTIDE SEQUENCE [LARGE SCALE GENOMIC DNA]</scope>
    <source>
        <strain evidence="2">Ta-2019</strain>
    </source>
</reference>
<dbReference type="EMBL" id="JAHRHJ020000006">
    <property type="protein sequence ID" value="KAH9310440.1"/>
    <property type="molecule type" value="Genomic_DNA"/>
</dbReference>
<keyword evidence="3" id="KW-1185">Reference proteome</keyword>
<evidence type="ECO:0000256" key="1">
    <source>
        <dbReference type="SAM" id="MobiDB-lite"/>
    </source>
</evidence>
<evidence type="ECO:0000313" key="3">
    <source>
        <dbReference type="Proteomes" id="UP000824469"/>
    </source>
</evidence>
<feature type="region of interest" description="Disordered" evidence="1">
    <location>
        <begin position="14"/>
        <end position="42"/>
    </location>
</feature>
<sequence>MALRREMAREGFIAHVEDMEPEHQELPHLGKHDRDPPLASHRSVPVETTWATGAHLNPPGDLALALGFPVSSMTSNQQANLGSRRAG</sequence>
<name>A0AA38FV73_TAXCH</name>